<dbReference type="GO" id="GO:0042393">
    <property type="term" value="F:histone binding"/>
    <property type="evidence" value="ECO:0007669"/>
    <property type="project" value="TreeGrafter"/>
</dbReference>
<evidence type="ECO:0000256" key="3">
    <source>
        <dbReference type="ARBA" id="ARBA00022833"/>
    </source>
</evidence>
<protein>
    <recommendedName>
        <fullName evidence="5">PHD-type domain-containing protein</fullName>
    </recommendedName>
</protein>
<feature type="compositionally biased region" description="Basic and acidic residues" evidence="4">
    <location>
        <begin position="329"/>
        <end position="343"/>
    </location>
</feature>
<organism evidence="6 7">
    <name type="scientific">Paragonimus heterotremus</name>
    <dbReference type="NCBI Taxonomy" id="100268"/>
    <lineage>
        <taxon>Eukaryota</taxon>
        <taxon>Metazoa</taxon>
        <taxon>Spiralia</taxon>
        <taxon>Lophotrochozoa</taxon>
        <taxon>Platyhelminthes</taxon>
        <taxon>Trematoda</taxon>
        <taxon>Digenea</taxon>
        <taxon>Plagiorchiida</taxon>
        <taxon>Troglotremata</taxon>
        <taxon>Troglotrematidae</taxon>
        <taxon>Paragonimus</taxon>
    </lineage>
</organism>
<feature type="region of interest" description="Disordered" evidence="4">
    <location>
        <begin position="451"/>
        <end position="535"/>
    </location>
</feature>
<feature type="compositionally biased region" description="Low complexity" evidence="4">
    <location>
        <begin position="468"/>
        <end position="486"/>
    </location>
</feature>
<dbReference type="EMBL" id="LUCH01002547">
    <property type="protein sequence ID" value="KAF5401331.1"/>
    <property type="molecule type" value="Genomic_DNA"/>
</dbReference>
<evidence type="ECO:0000256" key="4">
    <source>
        <dbReference type="SAM" id="MobiDB-lite"/>
    </source>
</evidence>
<dbReference type="PANTHER" id="PTHR13793:SF164">
    <property type="entry name" value="ALHAMBRA, ISOFORM P"/>
    <property type="match status" value="1"/>
</dbReference>
<sequence length="1104" mass="117996">MRKLFSHCSSRLAAKHFLRVFTGCYGVKTVTGVTNWFCRKCASQVRMSKIRCDLCPIKDGAFKRSSGARCGWAHIICAFYINEVYFKDPDTMDLIILDNVPTDRPGRSCVFCERNQRSSLANYGFCIQCAWKNCRTYFHVTCAHLAGLLSELPSSQANSVISLANVVFGSQSQVQLSALKSSNLTEHSECNSQPLTRSQAVSSNAATIPLHGFCSSRHKEKFMAASVPSDSSAAVTTQSEPAVTSSGQHCTPTTAVSGSDSGSELNTTVFFSAPSGVPAAEDIVVALKNSPPIESEHLNQDTELKKLSDSGSEKKSCLRTRKSSLVVDCTKEPPLKQSKRNEVDPGDSSASDQSVAMCGTLGSPSGSVSQNPNSSDLVIVPTSSVVAAVSSVSSSSSTTDGHSIVQSSVTTTMVCPIECTEPSADDTNTSTVTTKNRTVRISRKIREVGNARNRDLHSKEVRQKGKLTTGVVSPSSTSSSITTENSQRSTNSLACAPQRPLPLRGLGLPTRHTDGVRENPLSDLQSSSTGRATDSWKTFTHSPLATMQDLLEWQWDQAGALLMQQAEGTDVVSLLDCLHQLKTENDSLESKLLRLKTRQEHLRSVNARLTASLATMEATMANSPSTDKKILQSQPPLLSNVSVTSTNNNNHDLPGSRETGPHSKPVASMGLPVPVEPCTSSLTKLYQASTTLSSFSVCPKHPGVSMAQHHKSLPATSDRAHTVAPNLPEHSASIGNAFHSSLVVTASPCIRPKLFGTNSGQSSEQLTVTGSSANAELSTPLHQTLAYTSHTPHSVPINMTPCTDWQPKQAISFNLQQTAVVPVVPLPVTSDALSRTKPAKKSQGLQPRTVAKGTTFSSRRWPLVQSLSETPNQPCPIAPFGGVSGVRPSVNPENLRELSARLSSAIAARRPLTSPNSVGEQSCAAVHGTEKLGFVVPKFEFNNSRSTSGGQHISLPDMPSPAHRIAIQDRTPDQETTYLPNASSTRFASSAVVSSSFSISSMPTVESCVISTNPHFTLHPSLVYSAPIRCSNDNNNVCPPYACSRDTLPSSCESNATTHTIHTPQMNVSYPVSNAQAGSLVSNQPEMITTSLPCASTLLDSLSH</sequence>
<feature type="domain" description="PHD-type" evidence="5">
    <location>
        <begin position="49"/>
        <end position="185"/>
    </location>
</feature>
<evidence type="ECO:0000259" key="5">
    <source>
        <dbReference type="PROSITE" id="PS51805"/>
    </source>
</evidence>
<evidence type="ECO:0000256" key="1">
    <source>
        <dbReference type="ARBA" id="ARBA00022723"/>
    </source>
</evidence>
<keyword evidence="7" id="KW-1185">Reference proteome</keyword>
<feature type="compositionally biased region" description="Low complexity" evidence="4">
    <location>
        <begin position="497"/>
        <end position="509"/>
    </location>
</feature>
<reference evidence="6" key="1">
    <citation type="submission" date="2019-05" db="EMBL/GenBank/DDBJ databases">
        <title>Annotation for the trematode Paragonimus heterotremus.</title>
        <authorList>
            <person name="Choi Y.-J."/>
        </authorList>
    </citation>
    <scope>NUCLEOTIDE SEQUENCE</scope>
    <source>
        <strain evidence="6">LC</strain>
    </source>
</reference>
<feature type="compositionally biased region" description="Basic and acidic residues" evidence="4">
    <location>
        <begin position="294"/>
        <end position="316"/>
    </location>
</feature>
<feature type="region of interest" description="Disordered" evidence="4">
    <location>
        <begin position="233"/>
        <end position="263"/>
    </location>
</feature>
<evidence type="ECO:0000256" key="2">
    <source>
        <dbReference type="ARBA" id="ARBA00022771"/>
    </source>
</evidence>
<feature type="compositionally biased region" description="Polar residues" evidence="4">
    <location>
        <begin position="362"/>
        <end position="373"/>
    </location>
</feature>
<keyword evidence="1" id="KW-0479">Metal-binding</keyword>
<dbReference type="GO" id="GO:0031491">
    <property type="term" value="F:nucleosome binding"/>
    <property type="evidence" value="ECO:0007669"/>
    <property type="project" value="TreeGrafter"/>
</dbReference>
<keyword evidence="2" id="KW-0863">Zinc-finger</keyword>
<dbReference type="InterPro" id="IPR034732">
    <property type="entry name" value="EPHD"/>
</dbReference>
<dbReference type="GO" id="GO:0008270">
    <property type="term" value="F:zinc ion binding"/>
    <property type="evidence" value="ECO:0007669"/>
    <property type="project" value="UniProtKB-KW"/>
</dbReference>
<feature type="compositionally biased region" description="Basic and acidic residues" evidence="4">
    <location>
        <begin position="451"/>
        <end position="463"/>
    </location>
</feature>
<dbReference type="Gene3D" id="3.30.40.10">
    <property type="entry name" value="Zinc/RING finger domain, C3HC4 (zinc finger)"/>
    <property type="match status" value="1"/>
</dbReference>
<dbReference type="CDD" id="cd20901">
    <property type="entry name" value="CC_AF10"/>
    <property type="match status" value="1"/>
</dbReference>
<feature type="region of interest" description="Disordered" evidence="4">
    <location>
        <begin position="834"/>
        <end position="854"/>
    </location>
</feature>
<dbReference type="AlphaFoldDB" id="A0A8J4WI22"/>
<dbReference type="InterPro" id="IPR049773">
    <property type="entry name" value="AF10-like_CC"/>
</dbReference>
<evidence type="ECO:0000313" key="7">
    <source>
        <dbReference type="Proteomes" id="UP000748531"/>
    </source>
</evidence>
<feature type="compositionally biased region" description="Low complexity" evidence="4">
    <location>
        <begin position="639"/>
        <end position="650"/>
    </location>
</feature>
<dbReference type="GO" id="GO:0006357">
    <property type="term" value="P:regulation of transcription by RNA polymerase II"/>
    <property type="evidence" value="ECO:0007669"/>
    <property type="project" value="TreeGrafter"/>
</dbReference>
<dbReference type="OrthoDB" id="20839at2759"/>
<evidence type="ECO:0000313" key="6">
    <source>
        <dbReference type="EMBL" id="KAF5401331.1"/>
    </source>
</evidence>
<feature type="compositionally biased region" description="Polar residues" evidence="4">
    <location>
        <begin position="522"/>
        <end position="535"/>
    </location>
</feature>
<dbReference type="PROSITE" id="PS51805">
    <property type="entry name" value="EPHD"/>
    <property type="match status" value="1"/>
</dbReference>
<dbReference type="Proteomes" id="UP000748531">
    <property type="component" value="Unassembled WGS sequence"/>
</dbReference>
<feature type="compositionally biased region" description="Polar residues" evidence="4">
    <location>
        <begin position="236"/>
        <end position="263"/>
    </location>
</feature>
<keyword evidence="3" id="KW-0862">Zinc</keyword>
<dbReference type="InterPro" id="IPR050701">
    <property type="entry name" value="Histone_Mod_Regulator"/>
</dbReference>
<name>A0A8J4WI22_9TREM</name>
<accession>A0A8J4WI22</accession>
<dbReference type="Pfam" id="PF13832">
    <property type="entry name" value="zf-HC5HC2H_2"/>
    <property type="match status" value="1"/>
</dbReference>
<feature type="region of interest" description="Disordered" evidence="4">
    <location>
        <begin position="639"/>
        <end position="666"/>
    </location>
</feature>
<dbReference type="PANTHER" id="PTHR13793">
    <property type="entry name" value="PHD FINGER PROTEINS"/>
    <property type="match status" value="1"/>
</dbReference>
<gene>
    <name evidence="6" type="ORF">PHET_05112</name>
</gene>
<dbReference type="InterPro" id="IPR013083">
    <property type="entry name" value="Znf_RING/FYVE/PHD"/>
</dbReference>
<comment type="caution">
    <text evidence="6">The sequence shown here is derived from an EMBL/GenBank/DDBJ whole genome shotgun (WGS) entry which is preliminary data.</text>
</comment>
<dbReference type="GO" id="GO:0005634">
    <property type="term" value="C:nucleus"/>
    <property type="evidence" value="ECO:0007669"/>
    <property type="project" value="TreeGrafter"/>
</dbReference>
<proteinExistence type="predicted"/>
<feature type="region of interest" description="Disordered" evidence="4">
    <location>
        <begin position="294"/>
        <end position="373"/>
    </location>
</feature>